<dbReference type="InterPro" id="IPR000421">
    <property type="entry name" value="FA58C"/>
</dbReference>
<organism evidence="8 9">
    <name type="scientific">Catenulispora yoronensis</name>
    <dbReference type="NCBI Taxonomy" id="450799"/>
    <lineage>
        <taxon>Bacteria</taxon>
        <taxon>Bacillati</taxon>
        <taxon>Actinomycetota</taxon>
        <taxon>Actinomycetes</taxon>
        <taxon>Catenulisporales</taxon>
        <taxon>Catenulisporaceae</taxon>
        <taxon>Catenulispora</taxon>
    </lineage>
</organism>
<dbReference type="SUPFAM" id="SSF51445">
    <property type="entry name" value="(Trans)glycosidases"/>
    <property type="match status" value="1"/>
</dbReference>
<dbReference type="PRINTS" id="PR00133">
    <property type="entry name" value="GLHYDRLASE3"/>
</dbReference>
<dbReference type="InterPro" id="IPR017853">
    <property type="entry name" value="GH"/>
</dbReference>
<keyword evidence="4" id="KW-0732">Signal</keyword>
<proteinExistence type="inferred from homology"/>
<evidence type="ECO:0000313" key="9">
    <source>
        <dbReference type="Proteomes" id="UP001500751"/>
    </source>
</evidence>
<dbReference type="InterPro" id="IPR051915">
    <property type="entry name" value="Cellulose_Degrad_GH3"/>
</dbReference>
<protein>
    <recommendedName>
        <fullName evidence="3">beta-glucosidase</fullName>
        <ecNumber evidence="3">3.2.1.21</ecNumber>
    </recommendedName>
</protein>
<dbReference type="PROSITE" id="PS50022">
    <property type="entry name" value="FA58C_3"/>
    <property type="match status" value="2"/>
</dbReference>
<dbReference type="InterPro" id="IPR036881">
    <property type="entry name" value="Glyco_hydro_3_C_sf"/>
</dbReference>
<reference evidence="9" key="1">
    <citation type="journal article" date="2019" name="Int. J. Syst. Evol. Microbiol.">
        <title>The Global Catalogue of Microorganisms (GCM) 10K type strain sequencing project: providing services to taxonomists for standard genome sequencing and annotation.</title>
        <authorList>
            <consortium name="The Broad Institute Genomics Platform"/>
            <consortium name="The Broad Institute Genome Sequencing Center for Infectious Disease"/>
            <person name="Wu L."/>
            <person name="Ma J."/>
        </authorList>
    </citation>
    <scope>NUCLEOTIDE SEQUENCE [LARGE SCALE GENOMIC DNA]</scope>
    <source>
        <strain evidence="9">JCM 16014</strain>
    </source>
</reference>
<dbReference type="Gene3D" id="2.60.120.260">
    <property type="entry name" value="Galactose-binding domain-like"/>
    <property type="match status" value="2"/>
</dbReference>
<evidence type="ECO:0000256" key="6">
    <source>
        <dbReference type="ARBA" id="ARBA00023295"/>
    </source>
</evidence>
<evidence type="ECO:0000313" key="8">
    <source>
        <dbReference type="EMBL" id="GAA2051789.1"/>
    </source>
</evidence>
<feature type="domain" description="F5/8 type C" evidence="7">
    <location>
        <begin position="182"/>
        <end position="310"/>
    </location>
</feature>
<evidence type="ECO:0000256" key="4">
    <source>
        <dbReference type="ARBA" id="ARBA00022729"/>
    </source>
</evidence>
<dbReference type="EC" id="3.2.1.21" evidence="3"/>
<dbReference type="SUPFAM" id="SSF49785">
    <property type="entry name" value="Galactose-binding domain-like"/>
    <property type="match status" value="2"/>
</dbReference>
<evidence type="ECO:0000256" key="2">
    <source>
        <dbReference type="ARBA" id="ARBA00005336"/>
    </source>
</evidence>
<keyword evidence="9" id="KW-1185">Reference proteome</keyword>
<dbReference type="Pfam" id="PF00754">
    <property type="entry name" value="F5_F8_type_C"/>
    <property type="match status" value="2"/>
</dbReference>
<dbReference type="Proteomes" id="UP001500751">
    <property type="component" value="Unassembled WGS sequence"/>
</dbReference>
<comment type="caution">
    <text evidence="8">The sequence shown here is derived from an EMBL/GenBank/DDBJ whole genome shotgun (WGS) entry which is preliminary data.</text>
</comment>
<dbReference type="EMBL" id="BAAAQN010000052">
    <property type="protein sequence ID" value="GAA2051789.1"/>
    <property type="molecule type" value="Genomic_DNA"/>
</dbReference>
<dbReference type="PANTHER" id="PTHR30620:SF16">
    <property type="entry name" value="LYSOSOMAL BETA GLUCOSIDASE"/>
    <property type="match status" value="1"/>
</dbReference>
<comment type="similarity">
    <text evidence="2">Belongs to the glycosyl hydrolase 3 family.</text>
</comment>
<keyword evidence="5" id="KW-0378">Hydrolase</keyword>
<dbReference type="SUPFAM" id="SSF52279">
    <property type="entry name" value="Beta-D-glucan exohydrolase, C-terminal domain"/>
    <property type="match status" value="1"/>
</dbReference>
<feature type="domain" description="F5/8 type C" evidence="7">
    <location>
        <begin position="37"/>
        <end position="172"/>
    </location>
</feature>
<dbReference type="InterPro" id="IPR001764">
    <property type="entry name" value="Glyco_hydro_3_N"/>
</dbReference>
<evidence type="ECO:0000256" key="5">
    <source>
        <dbReference type="ARBA" id="ARBA00022801"/>
    </source>
</evidence>
<comment type="catalytic activity">
    <reaction evidence="1">
        <text>Hydrolysis of terminal, non-reducing beta-D-glucosyl residues with release of beta-D-glucose.</text>
        <dbReference type="EC" id="3.2.1.21"/>
    </reaction>
</comment>
<dbReference type="RefSeq" id="WP_344669862.1">
    <property type="nucleotide sequence ID" value="NZ_BAAAQN010000052.1"/>
</dbReference>
<evidence type="ECO:0000256" key="3">
    <source>
        <dbReference type="ARBA" id="ARBA00012744"/>
    </source>
</evidence>
<evidence type="ECO:0000256" key="1">
    <source>
        <dbReference type="ARBA" id="ARBA00000448"/>
    </source>
</evidence>
<sequence length="1034" mass="109422">MSDTRLPLRRRPHLTLLMVLTLVAGVLSLNLGAGTRARAAACGTTNLALNKTATASSVESAAWPASSAVDGNTTTTRWSSQFSDPQWIQIDLGSTQSICQVVLTWETASAKAYQIQTSADGATWTGVYSTTTGPGGTETLAVSGSGRYIRMYGTARNTGYGYSLFEFAVYGTGTGGGGGGSCADPNIGAFQQVKASSYNGANAPAAALDQRSTTRWESQYSDPQWLQVDLGGAGTISCVVLNWENAYATAYQIQTSNDQATWTTIYSTTAGKGGVETLNVSGSGRYVRFNGTARATGYGYSLWEFEVHGSVNTAANNPPLLSGPTRAPATTGQFALTAPGNNAFVTSTRRPTFSWAAVGGTSRYQLWLNVTRNDYDYTQSGSMLDVYTKVAETIGTSYTPTWDIGDRWTYKWYVTAVPASGASTTSAINTFSLYLPNVQAAADGVSIINGARDLNKDGAIEPYEDWHNTVTVRVNDLLSRMTSQEKAYQMFYNAQVYPLSGWLFGPASPSDLSTMQIAASKTRLGIPFIAAGDTITGYQTTYPNQSALAAGRDYALDNKLGDMQRREELGVGARGTLGPLAEVGTKVIYPRIQEGNGENADVAAAQVRALVTGLQGGPELNPSSVLVTVKHWPGEGAGGEAGIVYDGTTIKYHMIPWYAALDAGTGQIMTGYAGATFLDPTGTGAGNSAPIINYLRQNLGYGNVVTTDWLPSGAWVSAANAGADVMGGADPGAAGFSMDSFIASVPASRIDDAVRKILTVKFKMGLFDTPYGDSVNGPYRFHQPSYTALANQASRESMTLLKNDGVLPVKLNAGDNIVVTGPRATDGNSCCVWTSYFHPEYGSLDFLDAIKARAAKSGVNVYQDTGPSPKLAVVAVGEPSYTHATAWPNTQPYLPPDEVSLIQNFHNQGIPVVVLLVLPRPYVISDWSGIADAIVVTYRGGEEMGPAAASLLFGDYTPSGKLPWQLPRSLDQVLTAGGGDTQAAAAEHWDLPYDLGATAAEVADIRAHIAAGQTVPTNYGNPLYPYGAGLQGWQ</sequence>
<dbReference type="PANTHER" id="PTHR30620">
    <property type="entry name" value="PERIPLASMIC BETA-GLUCOSIDASE-RELATED"/>
    <property type="match status" value="1"/>
</dbReference>
<dbReference type="Gene3D" id="3.40.50.1700">
    <property type="entry name" value="Glycoside hydrolase family 3 C-terminal domain"/>
    <property type="match status" value="1"/>
</dbReference>
<dbReference type="Pfam" id="PF01915">
    <property type="entry name" value="Glyco_hydro_3_C"/>
    <property type="match status" value="1"/>
</dbReference>
<dbReference type="InterPro" id="IPR008979">
    <property type="entry name" value="Galactose-bd-like_sf"/>
</dbReference>
<gene>
    <name evidence="8" type="ORF">GCM10009839_68680</name>
</gene>
<dbReference type="Gene3D" id="3.20.20.300">
    <property type="entry name" value="Glycoside hydrolase, family 3, N-terminal domain"/>
    <property type="match status" value="1"/>
</dbReference>
<keyword evidence="6" id="KW-0326">Glycosidase</keyword>
<evidence type="ECO:0000259" key="7">
    <source>
        <dbReference type="PROSITE" id="PS50022"/>
    </source>
</evidence>
<accession>A0ABP5GRF4</accession>
<dbReference type="Pfam" id="PF00933">
    <property type="entry name" value="Glyco_hydro_3"/>
    <property type="match status" value="1"/>
</dbReference>
<dbReference type="InterPro" id="IPR002772">
    <property type="entry name" value="Glyco_hydro_3_C"/>
</dbReference>
<name>A0ABP5GRF4_9ACTN</name>
<dbReference type="InterPro" id="IPR036962">
    <property type="entry name" value="Glyco_hydro_3_N_sf"/>
</dbReference>